<dbReference type="GO" id="GO:0016887">
    <property type="term" value="F:ATP hydrolysis activity"/>
    <property type="evidence" value="ECO:0007669"/>
    <property type="project" value="InterPro"/>
</dbReference>
<evidence type="ECO:0000256" key="1">
    <source>
        <dbReference type="ARBA" id="ARBA00006235"/>
    </source>
</evidence>
<dbReference type="GO" id="GO:0005737">
    <property type="term" value="C:cytoplasm"/>
    <property type="evidence" value="ECO:0007669"/>
    <property type="project" value="UniProtKB-ARBA"/>
</dbReference>
<evidence type="ECO:0008006" key="5">
    <source>
        <dbReference type="Google" id="ProtNLM"/>
    </source>
</evidence>
<dbReference type="PANTHER" id="PTHR10760:SF2">
    <property type="entry name" value="LD13476P-RELATED"/>
    <property type="match status" value="1"/>
</dbReference>
<dbReference type="OrthoDB" id="19623at2759"/>
<protein>
    <recommendedName>
        <fullName evidence="5">AAA+ ATPase domain-containing protein</fullName>
    </recommendedName>
</protein>
<evidence type="ECO:0000313" key="3">
    <source>
        <dbReference type="EMBL" id="KAI3426218.1"/>
    </source>
</evidence>
<dbReference type="SUPFAM" id="SSF52540">
    <property type="entry name" value="P-loop containing nucleoside triphosphate hydrolases"/>
    <property type="match status" value="1"/>
</dbReference>
<proteinExistence type="inferred from homology"/>
<dbReference type="Proteomes" id="UP001055712">
    <property type="component" value="Unassembled WGS sequence"/>
</dbReference>
<feature type="region of interest" description="Disordered" evidence="2">
    <location>
        <begin position="323"/>
        <end position="366"/>
    </location>
</feature>
<accession>A0A9D4TIB2</accession>
<reference evidence="3" key="2">
    <citation type="submission" date="2020-11" db="EMBL/GenBank/DDBJ databases">
        <authorList>
            <person name="Cecchin M."/>
            <person name="Marcolungo L."/>
            <person name="Rossato M."/>
            <person name="Girolomoni L."/>
            <person name="Cosentino E."/>
            <person name="Cuine S."/>
            <person name="Li-Beisson Y."/>
            <person name="Delledonne M."/>
            <person name="Ballottari M."/>
        </authorList>
    </citation>
    <scope>NUCLEOTIDE SEQUENCE</scope>
    <source>
        <strain evidence="3">211/11P</strain>
        <tissue evidence="3">Whole cell</tissue>
    </source>
</reference>
<evidence type="ECO:0000256" key="2">
    <source>
        <dbReference type="SAM" id="MobiDB-lite"/>
    </source>
</evidence>
<name>A0A9D4TIB2_CHLVU</name>
<keyword evidence="4" id="KW-1185">Reference proteome</keyword>
<sequence>MAVFLGWAVAAAAVGAFVSLFSGNVNFAPGACERLEPYLSSKLVGQELALRQITDAICDHLAKDEPQRPLVLSLHGPPGVGKSMFHRLAAQALYNRRIHDALRCPGLDCAGYKVLYGMDYTAQERHHQHTLLRAAILEHMRAAPESLFVIEEYDKLDCPMRGFFRQLLENGQVANVSMNRAIVILESNLGYTELVDLLLRAGDRSKIEPEEAQRVLKDLVFARWLAEGCEERSDTLKMVGQVSFFLPFLPLERSHIRQLFEMRLAERSAELQDLKLGSLQWDPAVIDFLTSKVDFDGAFPIEGAKEVGTLLTRYASRPLRQWTADQQQHAEQQKKQRGSSKKKKQKEKGQQKEQEEEQQEEEQVQQAAVALSVGRLRVDGSGRELTVEHAHRAVWR</sequence>
<feature type="compositionally biased region" description="Basic residues" evidence="2">
    <location>
        <begin position="335"/>
        <end position="346"/>
    </location>
</feature>
<comment type="similarity">
    <text evidence="1">Belongs to the ClpA/ClpB family. Torsin subfamily.</text>
</comment>
<dbReference type="AlphaFoldDB" id="A0A9D4TIB2"/>
<dbReference type="GO" id="GO:0005524">
    <property type="term" value="F:ATP binding"/>
    <property type="evidence" value="ECO:0007669"/>
    <property type="project" value="InterPro"/>
</dbReference>
<dbReference type="Gene3D" id="3.40.50.300">
    <property type="entry name" value="P-loop containing nucleotide triphosphate hydrolases"/>
    <property type="match status" value="1"/>
</dbReference>
<dbReference type="InterPro" id="IPR027417">
    <property type="entry name" value="P-loop_NTPase"/>
</dbReference>
<dbReference type="EMBL" id="SIDB01000011">
    <property type="protein sequence ID" value="KAI3426218.1"/>
    <property type="molecule type" value="Genomic_DNA"/>
</dbReference>
<evidence type="ECO:0000313" key="4">
    <source>
        <dbReference type="Proteomes" id="UP001055712"/>
    </source>
</evidence>
<dbReference type="Pfam" id="PF06309">
    <property type="entry name" value="Torsin"/>
    <property type="match status" value="1"/>
</dbReference>
<dbReference type="PANTHER" id="PTHR10760">
    <property type="entry name" value="TORSIN"/>
    <property type="match status" value="1"/>
</dbReference>
<organism evidence="3 4">
    <name type="scientific">Chlorella vulgaris</name>
    <name type="common">Green alga</name>
    <dbReference type="NCBI Taxonomy" id="3077"/>
    <lineage>
        <taxon>Eukaryota</taxon>
        <taxon>Viridiplantae</taxon>
        <taxon>Chlorophyta</taxon>
        <taxon>core chlorophytes</taxon>
        <taxon>Trebouxiophyceae</taxon>
        <taxon>Chlorellales</taxon>
        <taxon>Chlorellaceae</taxon>
        <taxon>Chlorella clade</taxon>
        <taxon>Chlorella</taxon>
    </lineage>
</organism>
<feature type="compositionally biased region" description="Acidic residues" evidence="2">
    <location>
        <begin position="354"/>
        <end position="363"/>
    </location>
</feature>
<comment type="caution">
    <text evidence="3">The sequence shown here is derived from an EMBL/GenBank/DDBJ whole genome shotgun (WGS) entry which is preliminary data.</text>
</comment>
<dbReference type="InterPro" id="IPR010448">
    <property type="entry name" value="Torsin"/>
</dbReference>
<gene>
    <name evidence="3" type="ORF">D9Q98_008594</name>
</gene>
<reference evidence="3" key="1">
    <citation type="journal article" date="2019" name="Plant J.">
        <title>Chlorella vulgaris genome assembly and annotation reveals the molecular basis for metabolic acclimation to high light conditions.</title>
        <authorList>
            <person name="Cecchin M."/>
            <person name="Marcolungo L."/>
            <person name="Rossato M."/>
            <person name="Girolomoni L."/>
            <person name="Cosentino E."/>
            <person name="Cuine S."/>
            <person name="Li-Beisson Y."/>
            <person name="Delledonne M."/>
            <person name="Ballottari M."/>
        </authorList>
    </citation>
    <scope>NUCLEOTIDE SEQUENCE</scope>
    <source>
        <strain evidence="3">211/11P</strain>
    </source>
</reference>